<evidence type="ECO:0000313" key="1">
    <source>
        <dbReference type="EMBL" id="SBT02627.1"/>
    </source>
</evidence>
<sequence length="121" mass="14051">MGISIIILKVIHSHQNITSRKLLYMIMIYVYDCTRDSKLSKHLNDIENMKEIDDLCEDTAFVKKNISEINTNLCKEIENYLDQQIANLKNIYTTSSTKYSKILGYYSFISFNQINDIIGAL</sequence>
<dbReference type="AlphaFoldDB" id="A0A1A8XFF6"/>
<dbReference type="EMBL" id="FLQV01003590">
    <property type="protein sequence ID" value="SBT02627.1"/>
    <property type="molecule type" value="Genomic_DNA"/>
</dbReference>
<reference evidence="2" key="1">
    <citation type="submission" date="2016-05" db="EMBL/GenBank/DDBJ databases">
        <authorList>
            <person name="Naeem Raeece"/>
        </authorList>
    </citation>
    <scope>NUCLEOTIDE SEQUENCE [LARGE SCALE GENOMIC DNA]</scope>
</reference>
<organism evidence="1 2">
    <name type="scientific">Plasmodium ovale curtisi</name>
    <dbReference type="NCBI Taxonomy" id="864141"/>
    <lineage>
        <taxon>Eukaryota</taxon>
        <taxon>Sar</taxon>
        <taxon>Alveolata</taxon>
        <taxon>Apicomplexa</taxon>
        <taxon>Aconoidasida</taxon>
        <taxon>Haemosporida</taxon>
        <taxon>Plasmodiidae</taxon>
        <taxon>Plasmodium</taxon>
        <taxon>Plasmodium (Plasmodium)</taxon>
    </lineage>
</organism>
<accession>A0A1A8XFF6</accession>
<protein>
    <recommendedName>
        <fullName evidence="3">PIR Superfamily Protein</fullName>
    </recommendedName>
</protein>
<gene>
    <name evidence="1" type="ORF">POVCU1_078980</name>
</gene>
<evidence type="ECO:0008006" key="3">
    <source>
        <dbReference type="Google" id="ProtNLM"/>
    </source>
</evidence>
<dbReference type="Proteomes" id="UP000078546">
    <property type="component" value="Unassembled WGS sequence"/>
</dbReference>
<name>A0A1A8XFF6_PLAOA</name>
<proteinExistence type="predicted"/>
<evidence type="ECO:0000313" key="2">
    <source>
        <dbReference type="Proteomes" id="UP000078546"/>
    </source>
</evidence>